<feature type="chain" id="PRO_5029752099" evidence="2">
    <location>
        <begin position="21"/>
        <end position="229"/>
    </location>
</feature>
<proteinExistence type="predicted"/>
<evidence type="ECO:0000256" key="2">
    <source>
        <dbReference type="SAM" id="SignalP"/>
    </source>
</evidence>
<evidence type="ECO:0000313" key="3">
    <source>
        <dbReference type="Proteomes" id="UP000025227"/>
    </source>
</evidence>
<feature type="compositionally biased region" description="Pro residues" evidence="1">
    <location>
        <begin position="200"/>
        <end position="211"/>
    </location>
</feature>
<evidence type="ECO:0000313" key="4">
    <source>
        <dbReference type="WBParaSite" id="HCON_00106320-00001"/>
    </source>
</evidence>
<protein>
    <submittedName>
        <fullName evidence="4">ShKT domain-containing protein</fullName>
    </submittedName>
</protein>
<organism evidence="3 4">
    <name type="scientific">Haemonchus contortus</name>
    <name type="common">Barber pole worm</name>
    <dbReference type="NCBI Taxonomy" id="6289"/>
    <lineage>
        <taxon>Eukaryota</taxon>
        <taxon>Metazoa</taxon>
        <taxon>Ecdysozoa</taxon>
        <taxon>Nematoda</taxon>
        <taxon>Chromadorea</taxon>
        <taxon>Rhabditida</taxon>
        <taxon>Rhabditina</taxon>
        <taxon>Rhabditomorpha</taxon>
        <taxon>Strongyloidea</taxon>
        <taxon>Trichostrongylidae</taxon>
        <taxon>Haemonchus</taxon>
    </lineage>
</organism>
<sequence length="229" mass="24998">WAMSTSTVLVLVLTTYLAFAEQNVKNATASGSYGYNQQYNEPSYDSGYNNYPSYFNGPYGPYGSYFPYGSTGPYGPYMPYGPPGPDPNVLKNNYVCSVDVAYGVYSANSRSRGRRPFVQDCSDVYHGGNSAFKMNRGYTSINCEKCCRKAAHLMGMTQNDILGMMILMNRKPKCSCCAPYGAISKILAVPVQATPLYMAPPPPPPPPPPPAASYQPPVYPTNNNQPTGY</sequence>
<feature type="region of interest" description="Disordered" evidence="1">
    <location>
        <begin position="200"/>
        <end position="229"/>
    </location>
</feature>
<reference evidence="4" key="1">
    <citation type="submission" date="2020-12" db="UniProtKB">
        <authorList>
            <consortium name="WormBaseParasite"/>
        </authorList>
    </citation>
    <scope>IDENTIFICATION</scope>
    <source>
        <strain evidence="4">MHco3</strain>
    </source>
</reference>
<name>A0A7I4YJX3_HAECO</name>
<dbReference type="WBParaSite" id="HCON_00106320-00001">
    <property type="protein sequence ID" value="HCON_00106320-00001"/>
    <property type="gene ID" value="HCON_00106320"/>
</dbReference>
<dbReference type="AlphaFoldDB" id="A0A7I4YJX3"/>
<keyword evidence="2" id="KW-0732">Signal</keyword>
<dbReference type="OrthoDB" id="5800366at2759"/>
<dbReference type="Proteomes" id="UP000025227">
    <property type="component" value="Unplaced"/>
</dbReference>
<accession>A0A7I4YJX3</accession>
<keyword evidence="3" id="KW-1185">Reference proteome</keyword>
<feature type="signal peptide" evidence="2">
    <location>
        <begin position="1"/>
        <end position="20"/>
    </location>
</feature>
<evidence type="ECO:0000256" key="1">
    <source>
        <dbReference type="SAM" id="MobiDB-lite"/>
    </source>
</evidence>